<dbReference type="InterPro" id="IPR050173">
    <property type="entry name" value="ABC_transporter_C-like"/>
</dbReference>
<dbReference type="PANTHER" id="PTHR24223">
    <property type="entry name" value="ATP-BINDING CASSETTE SUB-FAMILY C"/>
    <property type="match status" value="1"/>
</dbReference>
<keyword evidence="6" id="KW-0067">ATP-binding</keyword>
<reference evidence="11 12" key="1">
    <citation type="journal article" date="2018" name="J. Invertebr. Pathol.">
        <title>New genotyping method for the causative agent of crayfish plague (Aphanomyces astaci) based on whole genome data.</title>
        <authorList>
            <person name="Minardi D."/>
            <person name="Studholme D.J."/>
            <person name="van der Giezen M."/>
            <person name="Pretto T."/>
            <person name="Oidtmann B."/>
        </authorList>
    </citation>
    <scope>NUCLEOTIDE SEQUENCE [LARGE SCALE GENOMIC DNA]</scope>
    <source>
        <strain evidence="11 12">KB13</strain>
    </source>
</reference>
<keyword evidence="8 9" id="KW-0472">Membrane</keyword>
<dbReference type="Gene3D" id="1.20.1560.10">
    <property type="entry name" value="ABC transporter type 1, transmembrane domain"/>
    <property type="match status" value="1"/>
</dbReference>
<keyword evidence="7 9" id="KW-1133">Transmembrane helix</keyword>
<keyword evidence="5" id="KW-0547">Nucleotide-binding</keyword>
<name>A0A9X8EEK2_APHAT</name>
<accession>A0A9X8EEK2</accession>
<dbReference type="GO" id="GO:0140359">
    <property type="term" value="F:ABC-type transporter activity"/>
    <property type="evidence" value="ECO:0007669"/>
    <property type="project" value="InterPro"/>
</dbReference>
<evidence type="ECO:0000256" key="9">
    <source>
        <dbReference type="SAM" id="Phobius"/>
    </source>
</evidence>
<evidence type="ECO:0000256" key="6">
    <source>
        <dbReference type="ARBA" id="ARBA00022840"/>
    </source>
</evidence>
<evidence type="ECO:0000256" key="2">
    <source>
        <dbReference type="ARBA" id="ARBA00022448"/>
    </source>
</evidence>
<dbReference type="EMBL" id="QUTI01005077">
    <property type="protein sequence ID" value="RLO13551.1"/>
    <property type="molecule type" value="Genomic_DNA"/>
</dbReference>
<proteinExistence type="predicted"/>
<keyword evidence="4" id="KW-0677">Repeat</keyword>
<evidence type="ECO:0000256" key="4">
    <source>
        <dbReference type="ARBA" id="ARBA00022737"/>
    </source>
</evidence>
<dbReference type="GO" id="GO:0012505">
    <property type="term" value="C:endomembrane system"/>
    <property type="evidence" value="ECO:0007669"/>
    <property type="project" value="UniProtKB-SubCell"/>
</dbReference>
<evidence type="ECO:0000256" key="3">
    <source>
        <dbReference type="ARBA" id="ARBA00022692"/>
    </source>
</evidence>
<sequence length="215" mass="24284">MSRNTKYQAVKLESTRDKDAKSPLETENFFSRWLYLWADPLMKLGNERQLQASDLWPLPSDSKCEVITESFEPKFNKSQSIFRATVSEFGAQALVVGVLQFVAMVLSLYGPIVLNKVVSSIELSTPDFQTLAAPVVSLFVVKIIQAILQTQTDLKNELLFVKVMAVLQNLLYKKALRLNAKSRKAKSTGEVSNLFTSDMWPIVAVSFFINQVWII</sequence>
<dbReference type="SUPFAM" id="SSF90123">
    <property type="entry name" value="ABC transporter transmembrane region"/>
    <property type="match status" value="1"/>
</dbReference>
<dbReference type="AlphaFoldDB" id="A0A9X8EEK2"/>
<dbReference type="PANTHER" id="PTHR24223:SF443">
    <property type="entry name" value="MULTIDRUG-RESISTANCE LIKE PROTEIN 1, ISOFORM I"/>
    <property type="match status" value="1"/>
</dbReference>
<feature type="non-terminal residue" evidence="11">
    <location>
        <position position="215"/>
    </location>
</feature>
<organism evidence="11 12">
    <name type="scientific">Aphanomyces astaci</name>
    <name type="common">Crayfish plague agent</name>
    <dbReference type="NCBI Taxonomy" id="112090"/>
    <lineage>
        <taxon>Eukaryota</taxon>
        <taxon>Sar</taxon>
        <taxon>Stramenopiles</taxon>
        <taxon>Oomycota</taxon>
        <taxon>Saprolegniomycetes</taxon>
        <taxon>Saprolegniales</taxon>
        <taxon>Verrucalvaceae</taxon>
        <taxon>Aphanomyces</taxon>
    </lineage>
</organism>
<comment type="caution">
    <text evidence="11">The sequence shown here is derived from an EMBL/GenBank/DDBJ whole genome shotgun (WGS) entry which is preliminary data.</text>
</comment>
<dbReference type="GO" id="GO:0005524">
    <property type="term" value="F:ATP binding"/>
    <property type="evidence" value="ECO:0007669"/>
    <property type="project" value="UniProtKB-KW"/>
</dbReference>
<keyword evidence="3 9" id="KW-0812">Transmembrane</keyword>
<protein>
    <recommendedName>
        <fullName evidence="10">ABC transmembrane type-1 domain-containing protein</fullName>
    </recommendedName>
</protein>
<evidence type="ECO:0000256" key="7">
    <source>
        <dbReference type="ARBA" id="ARBA00022989"/>
    </source>
</evidence>
<gene>
    <name evidence="11" type="ORF">DYB28_013375</name>
</gene>
<feature type="domain" description="ABC transmembrane type-1" evidence="10">
    <location>
        <begin position="94"/>
        <end position="215"/>
    </location>
</feature>
<dbReference type="InterPro" id="IPR036640">
    <property type="entry name" value="ABC1_TM_sf"/>
</dbReference>
<feature type="transmembrane region" description="Helical" evidence="9">
    <location>
        <begin position="89"/>
        <end position="110"/>
    </location>
</feature>
<feature type="transmembrane region" description="Helical" evidence="9">
    <location>
        <begin position="130"/>
        <end position="148"/>
    </location>
</feature>
<evidence type="ECO:0000313" key="11">
    <source>
        <dbReference type="EMBL" id="RLO13551.1"/>
    </source>
</evidence>
<evidence type="ECO:0000256" key="1">
    <source>
        <dbReference type="ARBA" id="ARBA00004127"/>
    </source>
</evidence>
<evidence type="ECO:0000313" key="12">
    <source>
        <dbReference type="Proteomes" id="UP000275652"/>
    </source>
</evidence>
<dbReference type="InterPro" id="IPR011527">
    <property type="entry name" value="ABC1_TM_dom"/>
</dbReference>
<evidence type="ECO:0000256" key="5">
    <source>
        <dbReference type="ARBA" id="ARBA00022741"/>
    </source>
</evidence>
<dbReference type="PROSITE" id="PS50929">
    <property type="entry name" value="ABC_TM1F"/>
    <property type="match status" value="1"/>
</dbReference>
<keyword evidence="2" id="KW-0813">Transport</keyword>
<dbReference type="Proteomes" id="UP000275652">
    <property type="component" value="Unassembled WGS sequence"/>
</dbReference>
<dbReference type="GO" id="GO:0016020">
    <property type="term" value="C:membrane"/>
    <property type="evidence" value="ECO:0007669"/>
    <property type="project" value="InterPro"/>
</dbReference>
<comment type="subcellular location">
    <subcellularLocation>
        <location evidence="1">Endomembrane system</location>
        <topology evidence="1">Multi-pass membrane protein</topology>
    </subcellularLocation>
</comment>
<evidence type="ECO:0000259" key="10">
    <source>
        <dbReference type="PROSITE" id="PS50929"/>
    </source>
</evidence>
<evidence type="ECO:0000256" key="8">
    <source>
        <dbReference type="ARBA" id="ARBA00023136"/>
    </source>
</evidence>